<evidence type="ECO:0000313" key="3">
    <source>
        <dbReference type="Proteomes" id="UP000585614"/>
    </source>
</evidence>
<evidence type="ECO:0000313" key="2">
    <source>
        <dbReference type="EMBL" id="KAF6364721.1"/>
    </source>
</evidence>
<dbReference type="Proteomes" id="UP000585614">
    <property type="component" value="Unassembled WGS sequence"/>
</dbReference>
<proteinExistence type="predicted"/>
<comment type="caution">
    <text evidence="2">The sequence shown here is derived from an EMBL/GenBank/DDBJ whole genome shotgun (WGS) entry which is preliminary data.</text>
</comment>
<feature type="region of interest" description="Disordered" evidence="1">
    <location>
        <begin position="23"/>
        <end position="61"/>
    </location>
</feature>
<protein>
    <submittedName>
        <fullName evidence="2">Uncharacterized protein</fullName>
    </submittedName>
</protein>
<organism evidence="2 3">
    <name type="scientific">Rhinolophus ferrumequinum</name>
    <name type="common">Greater horseshoe bat</name>
    <dbReference type="NCBI Taxonomy" id="59479"/>
    <lineage>
        <taxon>Eukaryota</taxon>
        <taxon>Metazoa</taxon>
        <taxon>Chordata</taxon>
        <taxon>Craniata</taxon>
        <taxon>Vertebrata</taxon>
        <taxon>Euteleostomi</taxon>
        <taxon>Mammalia</taxon>
        <taxon>Eutheria</taxon>
        <taxon>Laurasiatheria</taxon>
        <taxon>Chiroptera</taxon>
        <taxon>Yinpterochiroptera</taxon>
        <taxon>Rhinolophoidea</taxon>
        <taxon>Rhinolophidae</taxon>
        <taxon>Rhinolophinae</taxon>
        <taxon>Rhinolophus</taxon>
    </lineage>
</organism>
<evidence type="ECO:0000256" key="1">
    <source>
        <dbReference type="SAM" id="MobiDB-lite"/>
    </source>
</evidence>
<reference evidence="2 3" key="1">
    <citation type="journal article" date="2020" name="Nature">
        <title>Six reference-quality genomes reveal evolution of bat adaptations.</title>
        <authorList>
            <person name="Jebb D."/>
            <person name="Huang Z."/>
            <person name="Pippel M."/>
            <person name="Hughes G.M."/>
            <person name="Lavrichenko K."/>
            <person name="Devanna P."/>
            <person name="Winkler S."/>
            <person name="Jermiin L.S."/>
            <person name="Skirmuntt E.C."/>
            <person name="Katzourakis A."/>
            <person name="Burkitt-Gray L."/>
            <person name="Ray D.A."/>
            <person name="Sullivan K.A.M."/>
            <person name="Roscito J.G."/>
            <person name="Kirilenko B.M."/>
            <person name="Davalos L.M."/>
            <person name="Corthals A.P."/>
            <person name="Power M.L."/>
            <person name="Jones G."/>
            <person name="Ransome R.D."/>
            <person name="Dechmann D.K.N."/>
            <person name="Locatelli A.G."/>
            <person name="Puechmaille S.J."/>
            <person name="Fedrigo O."/>
            <person name="Jarvis E.D."/>
            <person name="Hiller M."/>
            <person name="Vernes S.C."/>
            <person name="Myers E.W."/>
            <person name="Teeling E.C."/>
        </authorList>
    </citation>
    <scope>NUCLEOTIDE SEQUENCE [LARGE SCALE GENOMIC DNA]</scope>
    <source>
        <strain evidence="2">MRhiFer1</strain>
        <tissue evidence="2">Lung</tissue>
    </source>
</reference>
<feature type="region of interest" description="Disordered" evidence="1">
    <location>
        <begin position="103"/>
        <end position="123"/>
    </location>
</feature>
<name>A0A7J7YRU2_RHIFE</name>
<gene>
    <name evidence="2" type="ORF">mRhiFer1_009846</name>
</gene>
<sequence>MQYPSPVQALQRKPALQSLALLFSTSPGSGGKIPKQGKKEKARGRGRCGLRRPPSPPVGRQQRCYWRRGAARGKWGGVRLSAGSGADGPASWLWRRLLHRERRSGRRVPEGRTTSRRGWMLVR</sequence>
<accession>A0A7J7YRU2</accession>
<dbReference type="EMBL" id="JACAGC010000005">
    <property type="protein sequence ID" value="KAF6364721.1"/>
    <property type="molecule type" value="Genomic_DNA"/>
</dbReference>
<dbReference type="AlphaFoldDB" id="A0A7J7YRU2"/>
<feature type="compositionally biased region" description="Basic residues" evidence="1">
    <location>
        <begin position="35"/>
        <end position="50"/>
    </location>
</feature>